<evidence type="ECO:0000313" key="6">
    <source>
        <dbReference type="Proteomes" id="UP000249061"/>
    </source>
</evidence>
<dbReference type="PANTHER" id="PTHR43827:SF3">
    <property type="entry name" value="NADP-DEPENDENT OXIDOREDUCTASE DOMAIN-CONTAINING PROTEIN"/>
    <property type="match status" value="1"/>
</dbReference>
<accession>A0A2W5T654</accession>
<keyword evidence="3" id="KW-0560">Oxidoreductase</keyword>
<reference evidence="5 6" key="1">
    <citation type="submission" date="2017-08" db="EMBL/GenBank/DDBJ databases">
        <title>Infants hospitalized years apart are colonized by the same room-sourced microbial strains.</title>
        <authorList>
            <person name="Brooks B."/>
            <person name="Olm M.R."/>
            <person name="Firek B.A."/>
            <person name="Baker R."/>
            <person name="Thomas B.C."/>
            <person name="Morowitz M.J."/>
            <person name="Banfield J.F."/>
        </authorList>
    </citation>
    <scope>NUCLEOTIDE SEQUENCE [LARGE SCALE GENOMIC DNA]</scope>
    <source>
        <strain evidence="5">S2_003_000_R2_14</strain>
    </source>
</reference>
<dbReference type="Proteomes" id="UP000249061">
    <property type="component" value="Unassembled WGS sequence"/>
</dbReference>
<dbReference type="Pfam" id="PF00248">
    <property type="entry name" value="Aldo_ket_red"/>
    <property type="match status" value="1"/>
</dbReference>
<name>A0A2W5T654_9BACT</name>
<dbReference type="SUPFAM" id="SSF51430">
    <property type="entry name" value="NAD(P)-linked oxidoreductase"/>
    <property type="match status" value="1"/>
</dbReference>
<comment type="similarity">
    <text evidence="1">Belongs to the aldo/keto reductase family.</text>
</comment>
<dbReference type="InterPro" id="IPR023210">
    <property type="entry name" value="NADP_OxRdtase_dom"/>
</dbReference>
<dbReference type="InterPro" id="IPR020471">
    <property type="entry name" value="AKR"/>
</dbReference>
<evidence type="ECO:0000313" key="5">
    <source>
        <dbReference type="EMBL" id="PZR09397.1"/>
    </source>
</evidence>
<dbReference type="InterPro" id="IPR018170">
    <property type="entry name" value="Aldo/ket_reductase_CS"/>
</dbReference>
<evidence type="ECO:0000259" key="4">
    <source>
        <dbReference type="Pfam" id="PF00248"/>
    </source>
</evidence>
<sequence length="87" mass="9557">MQAASERADSPFKLLARKHGVTEAQVLLRWGVQKGYPVLPKSTNPQRIRQNADLFSFALTDAEMADIATMDRGDGVAWSGGDPIHFT</sequence>
<comment type="caution">
    <text evidence="5">The sequence shown here is derived from an EMBL/GenBank/DDBJ whole genome shotgun (WGS) entry which is preliminary data.</text>
</comment>
<evidence type="ECO:0000256" key="1">
    <source>
        <dbReference type="ARBA" id="ARBA00007905"/>
    </source>
</evidence>
<keyword evidence="2" id="KW-0521">NADP</keyword>
<dbReference type="EMBL" id="QFQP01000021">
    <property type="protein sequence ID" value="PZR09397.1"/>
    <property type="molecule type" value="Genomic_DNA"/>
</dbReference>
<evidence type="ECO:0000256" key="2">
    <source>
        <dbReference type="ARBA" id="ARBA00022857"/>
    </source>
</evidence>
<dbReference type="InterPro" id="IPR036812">
    <property type="entry name" value="NAD(P)_OxRdtase_dom_sf"/>
</dbReference>
<dbReference type="Gene3D" id="3.20.20.100">
    <property type="entry name" value="NADP-dependent oxidoreductase domain"/>
    <property type="match status" value="1"/>
</dbReference>
<proteinExistence type="inferred from homology"/>
<dbReference type="GO" id="GO:0016616">
    <property type="term" value="F:oxidoreductase activity, acting on the CH-OH group of donors, NAD or NADP as acceptor"/>
    <property type="evidence" value="ECO:0007669"/>
    <property type="project" value="UniProtKB-ARBA"/>
</dbReference>
<dbReference type="AlphaFoldDB" id="A0A2W5T654"/>
<dbReference type="PANTHER" id="PTHR43827">
    <property type="entry name" value="2,5-DIKETO-D-GLUCONIC ACID REDUCTASE"/>
    <property type="match status" value="1"/>
</dbReference>
<gene>
    <name evidence="5" type="ORF">DI536_22735</name>
</gene>
<protein>
    <recommendedName>
        <fullName evidence="4">NADP-dependent oxidoreductase domain-containing protein</fullName>
    </recommendedName>
</protein>
<evidence type="ECO:0000256" key="3">
    <source>
        <dbReference type="ARBA" id="ARBA00023002"/>
    </source>
</evidence>
<organism evidence="5 6">
    <name type="scientific">Archangium gephyra</name>
    <dbReference type="NCBI Taxonomy" id="48"/>
    <lineage>
        <taxon>Bacteria</taxon>
        <taxon>Pseudomonadati</taxon>
        <taxon>Myxococcota</taxon>
        <taxon>Myxococcia</taxon>
        <taxon>Myxococcales</taxon>
        <taxon>Cystobacterineae</taxon>
        <taxon>Archangiaceae</taxon>
        <taxon>Archangium</taxon>
    </lineage>
</organism>
<dbReference type="PROSITE" id="PS00063">
    <property type="entry name" value="ALDOKETO_REDUCTASE_3"/>
    <property type="match status" value="1"/>
</dbReference>
<feature type="domain" description="NADP-dependent oxidoreductase" evidence="4">
    <location>
        <begin position="7"/>
        <end position="69"/>
    </location>
</feature>